<dbReference type="Proteomes" id="UP000556084">
    <property type="component" value="Unassembled WGS sequence"/>
</dbReference>
<dbReference type="EMBL" id="JACHJH010000008">
    <property type="protein sequence ID" value="MBB4895553.1"/>
    <property type="molecule type" value="Genomic_DNA"/>
</dbReference>
<comment type="caution">
    <text evidence="1">The sequence shown here is derived from an EMBL/GenBank/DDBJ whole genome shotgun (WGS) entry which is preliminary data.</text>
</comment>
<evidence type="ECO:0000313" key="2">
    <source>
        <dbReference type="Proteomes" id="UP000556084"/>
    </source>
</evidence>
<organism evidence="1 2">
    <name type="scientific">Streptomyces olivoverticillatus</name>
    <dbReference type="NCBI Taxonomy" id="66427"/>
    <lineage>
        <taxon>Bacteria</taxon>
        <taxon>Bacillati</taxon>
        <taxon>Actinomycetota</taxon>
        <taxon>Actinomycetes</taxon>
        <taxon>Kitasatosporales</taxon>
        <taxon>Streptomycetaceae</taxon>
        <taxon>Streptomyces</taxon>
    </lineage>
</organism>
<dbReference type="Pfam" id="PF19768">
    <property type="entry name" value="DUF6255"/>
    <property type="match status" value="1"/>
</dbReference>
<evidence type="ECO:0000313" key="1">
    <source>
        <dbReference type="EMBL" id="MBB4895553.1"/>
    </source>
</evidence>
<protein>
    <submittedName>
        <fullName evidence="1">Uncharacterized protein</fullName>
    </submittedName>
</protein>
<sequence>MYGVGRLVDNCPHLSGWDTADGEERCRSCGTRRFTRYGALRPPGLPAALTPRPRNATQADRSATIAISRACRRLGRWALGGSVLSRVA</sequence>
<proteinExistence type="predicted"/>
<keyword evidence="2" id="KW-1185">Reference proteome</keyword>
<name>A0A7W7LSE7_9ACTN</name>
<dbReference type="InterPro" id="IPR046222">
    <property type="entry name" value="DUF6255"/>
</dbReference>
<gene>
    <name evidence="1" type="ORF">FHS39_004632</name>
</gene>
<reference evidence="1 2" key="1">
    <citation type="submission" date="2020-08" db="EMBL/GenBank/DDBJ databases">
        <title>Genomic Encyclopedia of Type Strains, Phase III (KMG-III): the genomes of soil and plant-associated and newly described type strains.</title>
        <authorList>
            <person name="Whitman W."/>
        </authorList>
    </citation>
    <scope>NUCLEOTIDE SEQUENCE [LARGE SCALE GENOMIC DNA]</scope>
    <source>
        <strain evidence="1 2">CECT 3266</strain>
    </source>
</reference>
<accession>A0A7W7LSE7</accession>
<dbReference type="RefSeq" id="WP_184351330.1">
    <property type="nucleotide sequence ID" value="NZ_JACHJH010000008.1"/>
</dbReference>
<dbReference type="AlphaFoldDB" id="A0A7W7LSE7"/>